<dbReference type="Pfam" id="PF12776">
    <property type="entry name" value="Myb_DNA-bind_3"/>
    <property type="match status" value="1"/>
</dbReference>
<sequence>MARKRSTPIKTPESKPKRAKATKAATAFGGDSAATINPHSLDVNDQYQTPSDGLSDADGLPSDTTPGTGITDASVLNHPDNRKRSRMVQAWSEPEIELVLECVQRLHDKSKRVFKISMFEQIAPMFEDKFDVAVHGKQLQSMFKTVRKCHRYFSSLLQRDGVEFDSDRIIMKCSRAFYDSTIKNEVRVMPYITVNILDTEVELAFAHFIIMQDINPAEDSNEFPDISYAVKRRTTEKETAVAITAPPRAPAPKIPSAIAAPPSPGSNKGDDDSEELASNNGLADFINGNNKRPKYGVKKVLKKRAKITKDLLDVVHRLEHLDDTRDDQNEVVELLAAVVESNKVQAAAIDALSARFDRIEAALAQLVDGGRKKKTKSTATATVTATA</sequence>
<evidence type="ECO:0000313" key="4">
    <source>
        <dbReference type="Proteomes" id="UP000242525"/>
    </source>
</evidence>
<dbReference type="AlphaFoldDB" id="A0A0J9XI42"/>
<evidence type="ECO:0000313" key="3">
    <source>
        <dbReference type="EMBL" id="CDO56971.1"/>
    </source>
</evidence>
<protein>
    <recommendedName>
        <fullName evidence="2">Myb/SANT-like domain-containing protein</fullName>
    </recommendedName>
</protein>
<feature type="region of interest" description="Disordered" evidence="1">
    <location>
        <begin position="246"/>
        <end position="283"/>
    </location>
</feature>
<accession>A0A0J9XI42</accession>
<gene>
    <name evidence="3" type="ORF">BN980_GECA18s00329g</name>
</gene>
<dbReference type="EMBL" id="CCBN010000018">
    <property type="protein sequence ID" value="CDO56971.1"/>
    <property type="molecule type" value="Genomic_DNA"/>
</dbReference>
<evidence type="ECO:0000259" key="2">
    <source>
        <dbReference type="Pfam" id="PF12776"/>
    </source>
</evidence>
<name>A0A0J9XI42_GEOCN</name>
<dbReference type="InterPro" id="IPR024752">
    <property type="entry name" value="Myb/SANT-like_dom"/>
</dbReference>
<evidence type="ECO:0000256" key="1">
    <source>
        <dbReference type="SAM" id="MobiDB-lite"/>
    </source>
</evidence>
<feature type="compositionally biased region" description="Polar residues" evidence="1">
    <location>
        <begin position="34"/>
        <end position="52"/>
    </location>
</feature>
<organism evidence="3 4">
    <name type="scientific">Geotrichum candidum</name>
    <name type="common">Oospora lactis</name>
    <name type="synonym">Dipodascus geotrichum</name>
    <dbReference type="NCBI Taxonomy" id="1173061"/>
    <lineage>
        <taxon>Eukaryota</taxon>
        <taxon>Fungi</taxon>
        <taxon>Dikarya</taxon>
        <taxon>Ascomycota</taxon>
        <taxon>Saccharomycotina</taxon>
        <taxon>Dipodascomycetes</taxon>
        <taxon>Dipodascales</taxon>
        <taxon>Dipodascaceae</taxon>
        <taxon>Geotrichum</taxon>
    </lineage>
</organism>
<comment type="caution">
    <text evidence="3">The sequence shown here is derived from an EMBL/GenBank/DDBJ whole genome shotgun (WGS) entry which is preliminary data.</text>
</comment>
<feature type="region of interest" description="Disordered" evidence="1">
    <location>
        <begin position="1"/>
        <end position="82"/>
    </location>
</feature>
<proteinExistence type="predicted"/>
<reference evidence="3" key="1">
    <citation type="submission" date="2014-03" db="EMBL/GenBank/DDBJ databases">
        <authorList>
            <person name="Casaregola S."/>
        </authorList>
    </citation>
    <scope>NUCLEOTIDE SEQUENCE [LARGE SCALE GENOMIC DNA]</scope>
    <source>
        <strain evidence="3">CLIB 918</strain>
    </source>
</reference>
<feature type="domain" description="Myb/SANT-like" evidence="2">
    <location>
        <begin position="96"/>
        <end position="174"/>
    </location>
</feature>
<dbReference type="Proteomes" id="UP000242525">
    <property type="component" value="Unassembled WGS sequence"/>
</dbReference>
<keyword evidence="4" id="KW-1185">Reference proteome</keyword>